<accession>A0A2P2ITP7</accession>
<organism evidence="1">
    <name type="scientific">Rhizophora mucronata</name>
    <name type="common">Asiatic mangrove</name>
    <dbReference type="NCBI Taxonomy" id="61149"/>
    <lineage>
        <taxon>Eukaryota</taxon>
        <taxon>Viridiplantae</taxon>
        <taxon>Streptophyta</taxon>
        <taxon>Embryophyta</taxon>
        <taxon>Tracheophyta</taxon>
        <taxon>Spermatophyta</taxon>
        <taxon>Magnoliopsida</taxon>
        <taxon>eudicotyledons</taxon>
        <taxon>Gunneridae</taxon>
        <taxon>Pentapetalae</taxon>
        <taxon>rosids</taxon>
        <taxon>fabids</taxon>
        <taxon>Malpighiales</taxon>
        <taxon>Rhizophoraceae</taxon>
        <taxon>Rhizophora</taxon>
    </lineage>
</organism>
<evidence type="ECO:0000313" key="1">
    <source>
        <dbReference type="EMBL" id="MBW84580.1"/>
    </source>
</evidence>
<name>A0A2P2ITP7_RHIMU</name>
<proteinExistence type="predicted"/>
<reference evidence="1" key="1">
    <citation type="submission" date="2018-02" db="EMBL/GenBank/DDBJ databases">
        <title>Rhizophora mucronata_Transcriptome.</title>
        <authorList>
            <person name="Meera S.P."/>
            <person name="Sreeshan A."/>
            <person name="Augustine A."/>
        </authorList>
    </citation>
    <scope>NUCLEOTIDE SEQUENCE</scope>
    <source>
        <tissue evidence="1">Leaf</tissue>
    </source>
</reference>
<protein>
    <submittedName>
        <fullName evidence="1">Uncharacterized protein</fullName>
    </submittedName>
</protein>
<dbReference type="AlphaFoldDB" id="A0A2P2ITP7"/>
<dbReference type="EMBL" id="GGEC01004097">
    <property type="protein sequence ID" value="MBW84580.1"/>
    <property type="molecule type" value="Transcribed_RNA"/>
</dbReference>
<sequence length="39" mass="4605">MRLCPFCASDEEKLQHSLYKFNFQSNHCSDDASLQHQFV</sequence>